<protein>
    <submittedName>
        <fullName evidence="5">MFS general substrate transporter</fullName>
    </submittedName>
</protein>
<keyword evidence="3" id="KW-0812">Transmembrane</keyword>
<reference evidence="5" key="1">
    <citation type="journal article" date="2016" name="Proc. Natl. Acad. Sci. U.S.A.">
        <title>Lipid metabolic changes in an early divergent fungus govern the establishment of a mutualistic symbiosis with endobacteria.</title>
        <authorList>
            <person name="Lastovetsky O.A."/>
            <person name="Gaspar M.L."/>
            <person name="Mondo S.J."/>
            <person name="LaButti K.M."/>
            <person name="Sandor L."/>
            <person name="Grigoriev I.V."/>
            <person name="Henry S.A."/>
            <person name="Pawlowska T.E."/>
        </authorList>
    </citation>
    <scope>NUCLEOTIDE SEQUENCE [LARGE SCALE GENOMIC DNA]</scope>
    <source>
        <strain evidence="5">ATCC 52814</strain>
    </source>
</reference>
<feature type="transmembrane region" description="Helical" evidence="3">
    <location>
        <begin position="121"/>
        <end position="141"/>
    </location>
</feature>
<sequence>MEQKPSEHKKTIEEVGIDDAPNGGKAAWSVVFGCFCGMFAIYGVNYSWGLFLRHYNQYVYVNQMTKLSWIGSICIALFFIIGPINEWVVCKLGYTKMLCIATILCPLALMLASISHDIWHLYLTQGVMFGLGASFVWFPCISAPQEWFSSRRGLAIGLTMCGSGVGGLIMSNINQAVILALDYRWALRISGFITFFFLVLATIFVRAPYRKQKDEEKSVKNMLLRQKELLKNFQFDILLVVGFITTFGYLVPSFLLPSYANSLHLNPWIGTNLSAIMSAINAVSKLINGFTSDRIGRVNVLFLCTFLSGIFSLCIWTNAHSEATIWVFAVLYGFFGAGYLTLFPASLPQVAGYENITPANGLLYFTNTFGYLFGTPIASAIINRSQPPNYTYAAVWGGLLMAIGGLFCLVLRVMRAGWNPLVKV</sequence>
<evidence type="ECO:0000256" key="2">
    <source>
        <dbReference type="ARBA" id="ARBA00006727"/>
    </source>
</evidence>
<comment type="subcellular location">
    <subcellularLocation>
        <location evidence="1">Membrane</location>
        <topology evidence="1">Multi-pass membrane protein</topology>
    </subcellularLocation>
</comment>
<keyword evidence="3" id="KW-1133">Transmembrane helix</keyword>
<feature type="transmembrane region" description="Helical" evidence="3">
    <location>
        <begin position="394"/>
        <end position="414"/>
    </location>
</feature>
<dbReference type="PANTHER" id="PTHR11360">
    <property type="entry name" value="MONOCARBOXYLATE TRANSPORTER"/>
    <property type="match status" value="1"/>
</dbReference>
<feature type="transmembrane region" description="Helical" evidence="3">
    <location>
        <begin position="362"/>
        <end position="382"/>
    </location>
</feature>
<organism evidence="5">
    <name type="scientific">Rhizopus microsporus var. microsporus</name>
    <dbReference type="NCBI Taxonomy" id="86635"/>
    <lineage>
        <taxon>Eukaryota</taxon>
        <taxon>Fungi</taxon>
        <taxon>Fungi incertae sedis</taxon>
        <taxon>Mucoromycota</taxon>
        <taxon>Mucoromycotina</taxon>
        <taxon>Mucoromycetes</taxon>
        <taxon>Mucorales</taxon>
        <taxon>Mucorineae</taxon>
        <taxon>Rhizopodaceae</taxon>
        <taxon>Rhizopus</taxon>
    </lineage>
</organism>
<feature type="transmembrane region" description="Helical" evidence="3">
    <location>
        <begin position="235"/>
        <end position="256"/>
    </location>
</feature>
<dbReference type="InterPro" id="IPR050327">
    <property type="entry name" value="Proton-linked_MCT"/>
</dbReference>
<evidence type="ECO:0000313" key="5">
    <source>
        <dbReference type="EMBL" id="ORE04566.1"/>
    </source>
</evidence>
<feature type="transmembrane region" description="Helical" evidence="3">
    <location>
        <begin position="97"/>
        <end position="115"/>
    </location>
</feature>
<dbReference type="GO" id="GO:0022857">
    <property type="term" value="F:transmembrane transporter activity"/>
    <property type="evidence" value="ECO:0007669"/>
    <property type="project" value="InterPro"/>
</dbReference>
<dbReference type="InterPro" id="IPR036259">
    <property type="entry name" value="MFS_trans_sf"/>
</dbReference>
<dbReference type="Proteomes" id="UP000242414">
    <property type="component" value="Unassembled WGS sequence"/>
</dbReference>
<dbReference type="InterPro" id="IPR020846">
    <property type="entry name" value="MFS_dom"/>
</dbReference>
<name>A0A1X0QXU1_RHIZD</name>
<feature type="domain" description="Major facilitator superfamily (MFS) profile" evidence="4">
    <location>
        <begin position="26"/>
        <end position="416"/>
    </location>
</feature>
<dbReference type="PROSITE" id="PS50850">
    <property type="entry name" value="MFS"/>
    <property type="match status" value="1"/>
</dbReference>
<gene>
    <name evidence="5" type="ORF">BCV72DRAFT_231354</name>
</gene>
<feature type="transmembrane region" description="Helical" evidence="3">
    <location>
        <begin position="26"/>
        <end position="47"/>
    </location>
</feature>
<feature type="transmembrane region" description="Helical" evidence="3">
    <location>
        <begin position="67"/>
        <end position="85"/>
    </location>
</feature>
<dbReference type="InterPro" id="IPR011701">
    <property type="entry name" value="MFS"/>
</dbReference>
<dbReference type="Gene3D" id="1.20.1250.20">
    <property type="entry name" value="MFS general substrate transporter like domains"/>
    <property type="match status" value="2"/>
</dbReference>
<dbReference type="OrthoDB" id="6499973at2759"/>
<dbReference type="CDD" id="cd17352">
    <property type="entry name" value="MFS_MCT_SLC16"/>
    <property type="match status" value="1"/>
</dbReference>
<dbReference type="EMBL" id="KV921968">
    <property type="protein sequence ID" value="ORE04566.1"/>
    <property type="molecule type" value="Genomic_DNA"/>
</dbReference>
<feature type="transmembrane region" description="Helical" evidence="3">
    <location>
        <begin position="185"/>
        <end position="205"/>
    </location>
</feature>
<feature type="transmembrane region" description="Helical" evidence="3">
    <location>
        <begin position="300"/>
        <end position="319"/>
    </location>
</feature>
<accession>A0A1X0QXU1</accession>
<keyword evidence="3" id="KW-0472">Membrane</keyword>
<dbReference type="VEuPathDB" id="FungiDB:BCV72DRAFT_231354"/>
<dbReference type="GO" id="GO:0016020">
    <property type="term" value="C:membrane"/>
    <property type="evidence" value="ECO:0007669"/>
    <property type="project" value="UniProtKB-SubCell"/>
</dbReference>
<feature type="transmembrane region" description="Helical" evidence="3">
    <location>
        <begin position="268"/>
        <end position="288"/>
    </location>
</feature>
<proteinExistence type="inferred from homology"/>
<dbReference type="AlphaFoldDB" id="A0A1X0QXU1"/>
<dbReference type="SUPFAM" id="SSF103473">
    <property type="entry name" value="MFS general substrate transporter"/>
    <property type="match status" value="1"/>
</dbReference>
<feature type="transmembrane region" description="Helical" evidence="3">
    <location>
        <begin position="325"/>
        <end position="342"/>
    </location>
</feature>
<evidence type="ECO:0000259" key="4">
    <source>
        <dbReference type="PROSITE" id="PS50850"/>
    </source>
</evidence>
<evidence type="ECO:0000256" key="3">
    <source>
        <dbReference type="SAM" id="Phobius"/>
    </source>
</evidence>
<dbReference type="Pfam" id="PF07690">
    <property type="entry name" value="MFS_1"/>
    <property type="match status" value="1"/>
</dbReference>
<evidence type="ECO:0000256" key="1">
    <source>
        <dbReference type="ARBA" id="ARBA00004141"/>
    </source>
</evidence>
<feature type="transmembrane region" description="Helical" evidence="3">
    <location>
        <begin position="153"/>
        <end position="173"/>
    </location>
</feature>
<dbReference type="PANTHER" id="PTHR11360:SF284">
    <property type="entry name" value="EG:103B4.3 PROTEIN-RELATED"/>
    <property type="match status" value="1"/>
</dbReference>
<comment type="similarity">
    <text evidence="2">Belongs to the major facilitator superfamily. Monocarboxylate porter (TC 2.A.1.13) family.</text>
</comment>